<dbReference type="OrthoDB" id="8114061at2"/>
<accession>A0A1I4B0E2</accession>
<dbReference type="EMBL" id="FOSL01000009">
    <property type="protein sequence ID" value="SFK62298.1"/>
    <property type="molecule type" value="Genomic_DNA"/>
</dbReference>
<evidence type="ECO:0000256" key="1">
    <source>
        <dbReference type="SAM" id="SignalP"/>
    </source>
</evidence>
<dbReference type="Proteomes" id="UP000323300">
    <property type="component" value="Unassembled WGS sequence"/>
</dbReference>
<feature type="chain" id="PRO_5009302521" description="DUF3828 domain-containing protein" evidence="1">
    <location>
        <begin position="22"/>
        <end position="147"/>
    </location>
</feature>
<evidence type="ECO:0000313" key="2">
    <source>
        <dbReference type="EMBL" id="SFK62298.1"/>
    </source>
</evidence>
<dbReference type="RefSeq" id="WP_149761137.1">
    <property type="nucleotide sequence ID" value="NZ_BSPE01000078.1"/>
</dbReference>
<feature type="signal peptide" evidence="1">
    <location>
        <begin position="1"/>
        <end position="21"/>
    </location>
</feature>
<sequence>MTGHAAFVPLLLVATASIAQAGEAIDAVQPFYDHPGLELEASARDRFVDPARRILDLNDAIKKGGEDGCLDPALAFDDADEDPNQIARTLKLSESIEGDLAKVVAAFKADGEVSRLEWKLKRVDGAWKVADIVSMSKDWALSQFNCE</sequence>
<keyword evidence="1" id="KW-0732">Signal</keyword>
<organism evidence="2 3">
    <name type="scientific">Neomesorhizobium albiziae</name>
    <dbReference type="NCBI Taxonomy" id="335020"/>
    <lineage>
        <taxon>Bacteria</taxon>
        <taxon>Pseudomonadati</taxon>
        <taxon>Pseudomonadota</taxon>
        <taxon>Alphaproteobacteria</taxon>
        <taxon>Hyphomicrobiales</taxon>
        <taxon>Phyllobacteriaceae</taxon>
        <taxon>Neomesorhizobium</taxon>
    </lineage>
</organism>
<protein>
    <recommendedName>
        <fullName evidence="4">DUF3828 domain-containing protein</fullName>
    </recommendedName>
</protein>
<name>A0A1I4B0E2_9HYPH</name>
<reference evidence="2 3" key="1">
    <citation type="submission" date="2016-10" db="EMBL/GenBank/DDBJ databases">
        <authorList>
            <person name="Varghese N."/>
            <person name="Submissions S."/>
        </authorList>
    </citation>
    <scope>NUCLEOTIDE SEQUENCE [LARGE SCALE GENOMIC DNA]</scope>
    <source>
        <strain evidence="2 3">DSM 21822</strain>
    </source>
</reference>
<evidence type="ECO:0000313" key="3">
    <source>
        <dbReference type="Proteomes" id="UP000323300"/>
    </source>
</evidence>
<gene>
    <name evidence="2" type="ORF">SAMN04488498_10999</name>
</gene>
<keyword evidence="3" id="KW-1185">Reference proteome</keyword>
<evidence type="ECO:0008006" key="4">
    <source>
        <dbReference type="Google" id="ProtNLM"/>
    </source>
</evidence>
<proteinExistence type="predicted"/>
<dbReference type="AlphaFoldDB" id="A0A1I4B0E2"/>